<comment type="caution">
    <text evidence="2">The sequence shown here is derived from an EMBL/GenBank/DDBJ whole genome shotgun (WGS) entry which is preliminary data.</text>
</comment>
<dbReference type="InterPro" id="IPR046863">
    <property type="entry name" value="MbnP-like_dom"/>
</dbReference>
<feature type="domain" description="Copper-binding protein MbnP-like" evidence="1">
    <location>
        <begin position="33"/>
        <end position="243"/>
    </location>
</feature>
<sequence length="266" mass="29152">MKRIFPFIMAGMILTSCSKNDKIEPVNTEVKAPIILEFDNIAGDNNLQLNAGTYINALGEQFTVNTLKYFVSNIKLTNTNGTQYIVPQDSSYFLVDESLPESTDIRLNVPEGDYKTVEFVLGVDSLRSTMDLSKRTGVLDVASGHDGMYWSWASGYIFFKMEGTSPAAPVDGTGQRKFRYHIGGFGSAGSPINNVKIIKIDLQAGGLAKVRKGRESQVHLMADVMKVFNGAPNVSIAANSNVMSGLFSQTVSSNYSNMFTHNHTHN</sequence>
<evidence type="ECO:0000259" key="1">
    <source>
        <dbReference type="Pfam" id="PF20243"/>
    </source>
</evidence>
<reference evidence="2 3" key="1">
    <citation type="submission" date="2018-05" db="EMBL/GenBank/DDBJ databases">
        <title>Mucilaginibacter hurinus sp. nov., isolated from briquette warehouse soil.</title>
        <authorList>
            <person name="Choi L."/>
        </authorList>
    </citation>
    <scope>NUCLEOTIDE SEQUENCE [LARGE SCALE GENOMIC DNA]</scope>
    <source>
        <strain evidence="2 3">ZR32</strain>
    </source>
</reference>
<dbReference type="Proteomes" id="UP000253209">
    <property type="component" value="Unassembled WGS sequence"/>
</dbReference>
<evidence type="ECO:0000313" key="3">
    <source>
        <dbReference type="Proteomes" id="UP000253209"/>
    </source>
</evidence>
<dbReference type="EMBL" id="QGDC01000002">
    <property type="protein sequence ID" value="RCH55980.1"/>
    <property type="molecule type" value="Genomic_DNA"/>
</dbReference>
<dbReference type="Pfam" id="PF20243">
    <property type="entry name" value="MbnP"/>
    <property type="match status" value="1"/>
</dbReference>
<dbReference type="OrthoDB" id="1422031at2"/>
<dbReference type="PROSITE" id="PS51257">
    <property type="entry name" value="PROKAR_LIPOPROTEIN"/>
    <property type="match status" value="1"/>
</dbReference>
<dbReference type="RefSeq" id="WP_114004017.1">
    <property type="nucleotide sequence ID" value="NZ_QGDC01000002.1"/>
</dbReference>
<protein>
    <recommendedName>
        <fullName evidence="1">Copper-binding protein MbnP-like domain-containing protein</fullName>
    </recommendedName>
</protein>
<evidence type="ECO:0000313" key="2">
    <source>
        <dbReference type="EMBL" id="RCH55980.1"/>
    </source>
</evidence>
<organism evidence="2 3">
    <name type="scientific">Mucilaginibacter hurinus</name>
    <dbReference type="NCBI Taxonomy" id="2201324"/>
    <lineage>
        <taxon>Bacteria</taxon>
        <taxon>Pseudomonadati</taxon>
        <taxon>Bacteroidota</taxon>
        <taxon>Sphingobacteriia</taxon>
        <taxon>Sphingobacteriales</taxon>
        <taxon>Sphingobacteriaceae</taxon>
        <taxon>Mucilaginibacter</taxon>
    </lineage>
</organism>
<dbReference type="AlphaFoldDB" id="A0A367GRU8"/>
<proteinExistence type="predicted"/>
<keyword evidence="3" id="KW-1185">Reference proteome</keyword>
<name>A0A367GRU8_9SPHI</name>
<accession>A0A367GRU8</accession>
<gene>
    <name evidence="2" type="ORF">DJ568_04305</name>
</gene>